<dbReference type="RefSeq" id="WP_008913677.1">
    <property type="nucleotide sequence ID" value="NZ_KB233226.1"/>
</dbReference>
<evidence type="ECO:0000313" key="2">
    <source>
        <dbReference type="Proteomes" id="UP000009336"/>
    </source>
</evidence>
<evidence type="ECO:0000313" key="1">
    <source>
        <dbReference type="EMBL" id="EKT53346.1"/>
    </source>
</evidence>
<dbReference type="Proteomes" id="UP000009336">
    <property type="component" value="Unassembled WGS sequence"/>
</dbReference>
<proteinExistence type="predicted"/>
<dbReference type="OrthoDB" id="6479761at2"/>
<reference evidence="1 2" key="1">
    <citation type="journal article" date="2012" name="BMC Genomics">
        <title>Comparative genomics of bacteria in the genus Providencia isolated from wild Drosophila melanogaster.</title>
        <authorList>
            <person name="Galac M.R."/>
            <person name="Lazzaro B.P."/>
        </authorList>
    </citation>
    <scope>NUCLEOTIDE SEQUENCE [LARGE SCALE GENOMIC DNA]</scope>
    <source>
        <strain evidence="1 2">DSM 19968</strain>
    </source>
</reference>
<comment type="caution">
    <text evidence="1">The sequence shown here is derived from an EMBL/GenBank/DDBJ whole genome shotgun (WGS) entry which is preliminary data.</text>
</comment>
<dbReference type="eggNOG" id="ENOG5033TTS">
    <property type="taxonomic scope" value="Bacteria"/>
</dbReference>
<dbReference type="HOGENOM" id="CLU_091000_0_0_6"/>
<sequence>MDIKNKFLEKACANLTKNFANYFDWNDMDISVMHVDTVNEKVKAISNNYEWLLTCWDHDLDLSLRERLEPGIQYWSNYSSVFAKILEKSDKRNMKVDFCNKYGNNFEIISFNSKRQLSLLDMTMIYKLTPTISDYIHQLLGKEKSIILPLRIDLPKSMELNNNIEKSTELLDIHQYMRFGNIRFTRKEIITIRLFLSHCRVKEISAIQGCSEASEHKRIQRIKEKLNCPYASPSGLFSALKEQGVTLACLETLVNSS</sequence>
<name>K8W0K6_9GAMM</name>
<dbReference type="AlphaFoldDB" id="K8W0K6"/>
<keyword evidence="2" id="KW-1185">Reference proteome</keyword>
<gene>
    <name evidence="1" type="ORF">OOA_18554</name>
</gene>
<accession>K8W0K6</accession>
<dbReference type="EMBL" id="AKKL01000052">
    <property type="protein sequence ID" value="EKT53346.1"/>
    <property type="molecule type" value="Genomic_DNA"/>
</dbReference>
<organism evidence="1 2">
    <name type="scientific">Providencia burhodogranariea DSM 19968</name>
    <dbReference type="NCBI Taxonomy" id="1141662"/>
    <lineage>
        <taxon>Bacteria</taxon>
        <taxon>Pseudomonadati</taxon>
        <taxon>Pseudomonadota</taxon>
        <taxon>Gammaproteobacteria</taxon>
        <taxon>Enterobacterales</taxon>
        <taxon>Morganellaceae</taxon>
        <taxon>Providencia</taxon>
    </lineage>
</organism>
<protein>
    <submittedName>
        <fullName evidence="1">Uncharacterized protein</fullName>
    </submittedName>
</protein>
<dbReference type="PATRIC" id="fig|1141662.3.peg.3769"/>